<evidence type="ECO:0000256" key="8">
    <source>
        <dbReference type="PIRSR" id="PIRSR602401-1"/>
    </source>
</evidence>
<dbReference type="InterPro" id="IPR017972">
    <property type="entry name" value="Cyt_P450_CS"/>
</dbReference>
<evidence type="ECO:0000256" key="1">
    <source>
        <dbReference type="ARBA" id="ARBA00001971"/>
    </source>
</evidence>
<dbReference type="PRINTS" id="PR00463">
    <property type="entry name" value="EP450I"/>
</dbReference>
<keyword evidence="7 9" id="KW-0503">Monooxygenase</keyword>
<keyword evidence="3 8" id="KW-0349">Heme</keyword>
<organism evidence="10 11">
    <name type="scientific">Senna tora</name>
    <dbReference type="NCBI Taxonomy" id="362788"/>
    <lineage>
        <taxon>Eukaryota</taxon>
        <taxon>Viridiplantae</taxon>
        <taxon>Streptophyta</taxon>
        <taxon>Embryophyta</taxon>
        <taxon>Tracheophyta</taxon>
        <taxon>Spermatophyta</taxon>
        <taxon>Magnoliopsida</taxon>
        <taxon>eudicotyledons</taxon>
        <taxon>Gunneridae</taxon>
        <taxon>Pentapetalae</taxon>
        <taxon>rosids</taxon>
        <taxon>fabids</taxon>
        <taxon>Fabales</taxon>
        <taxon>Fabaceae</taxon>
        <taxon>Caesalpinioideae</taxon>
        <taxon>Cassia clade</taxon>
        <taxon>Senna</taxon>
    </lineage>
</organism>
<gene>
    <name evidence="10" type="ORF">G2W53_006715</name>
</gene>
<dbReference type="OrthoDB" id="2789670at2759"/>
<keyword evidence="4 8" id="KW-0479">Metal-binding</keyword>
<dbReference type="InterPro" id="IPR036396">
    <property type="entry name" value="Cyt_P450_sf"/>
</dbReference>
<evidence type="ECO:0000256" key="7">
    <source>
        <dbReference type="ARBA" id="ARBA00023033"/>
    </source>
</evidence>
<dbReference type="GO" id="GO:0004497">
    <property type="term" value="F:monooxygenase activity"/>
    <property type="evidence" value="ECO:0007669"/>
    <property type="project" value="UniProtKB-KW"/>
</dbReference>
<dbReference type="PROSITE" id="PS00086">
    <property type="entry name" value="CYTOCHROME_P450"/>
    <property type="match status" value="1"/>
</dbReference>
<evidence type="ECO:0000256" key="4">
    <source>
        <dbReference type="ARBA" id="ARBA00022723"/>
    </source>
</evidence>
<reference evidence="10" key="1">
    <citation type="submission" date="2020-09" db="EMBL/GenBank/DDBJ databases">
        <title>Genome-Enabled Discovery of Anthraquinone Biosynthesis in Senna tora.</title>
        <authorList>
            <person name="Kang S.-H."/>
            <person name="Pandey R.P."/>
            <person name="Lee C.-M."/>
            <person name="Sim J.-S."/>
            <person name="Jeong J.-T."/>
            <person name="Choi B.-S."/>
            <person name="Jung M."/>
            <person name="Ginzburg D."/>
            <person name="Zhao K."/>
            <person name="Won S.Y."/>
            <person name="Oh T.-J."/>
            <person name="Yu Y."/>
            <person name="Kim N.-H."/>
            <person name="Lee O.R."/>
            <person name="Lee T.-H."/>
            <person name="Bashyal P."/>
            <person name="Kim T.-S."/>
            <person name="Lee W.-H."/>
            <person name="Kawkins C."/>
            <person name="Kim C.-K."/>
            <person name="Kim J.S."/>
            <person name="Ahn B.O."/>
            <person name="Rhee S.Y."/>
            <person name="Sohng J.K."/>
        </authorList>
    </citation>
    <scope>NUCLEOTIDE SEQUENCE</scope>
    <source>
        <tissue evidence="10">Leaf</tissue>
    </source>
</reference>
<dbReference type="Gene3D" id="1.10.630.10">
    <property type="entry name" value="Cytochrome P450"/>
    <property type="match status" value="1"/>
</dbReference>
<comment type="cofactor">
    <cofactor evidence="1 8">
        <name>heme</name>
        <dbReference type="ChEBI" id="CHEBI:30413"/>
    </cofactor>
</comment>
<dbReference type="EMBL" id="JAAIUW010000003">
    <property type="protein sequence ID" value="KAF7838233.1"/>
    <property type="molecule type" value="Genomic_DNA"/>
</dbReference>
<dbReference type="CDD" id="cd11072">
    <property type="entry name" value="CYP71-like"/>
    <property type="match status" value="1"/>
</dbReference>
<dbReference type="Proteomes" id="UP000634136">
    <property type="component" value="Unassembled WGS sequence"/>
</dbReference>
<keyword evidence="6 8" id="KW-0408">Iron</keyword>
<comment type="caution">
    <text evidence="10">The sequence shown here is derived from an EMBL/GenBank/DDBJ whole genome shotgun (WGS) entry which is preliminary data.</text>
</comment>
<protein>
    <submittedName>
        <fullName evidence="10">Cytochrome P450 71A9-like</fullName>
    </submittedName>
</protein>
<comment type="similarity">
    <text evidence="2 9">Belongs to the cytochrome P450 family.</text>
</comment>
<dbReference type="Pfam" id="PF00067">
    <property type="entry name" value="p450"/>
    <property type="match status" value="1"/>
</dbReference>
<evidence type="ECO:0000256" key="2">
    <source>
        <dbReference type="ARBA" id="ARBA00010617"/>
    </source>
</evidence>
<dbReference type="AlphaFoldDB" id="A0A834X4U1"/>
<feature type="binding site" description="axial binding residue" evidence="8">
    <location>
        <position position="451"/>
    </location>
    <ligand>
        <name>heme</name>
        <dbReference type="ChEBI" id="CHEBI:30413"/>
    </ligand>
    <ligandPart>
        <name>Fe</name>
        <dbReference type="ChEBI" id="CHEBI:18248"/>
    </ligandPart>
</feature>
<evidence type="ECO:0000313" key="11">
    <source>
        <dbReference type="Proteomes" id="UP000634136"/>
    </source>
</evidence>
<dbReference type="GO" id="GO:0016705">
    <property type="term" value="F:oxidoreductase activity, acting on paired donors, with incorporation or reduction of molecular oxygen"/>
    <property type="evidence" value="ECO:0007669"/>
    <property type="project" value="InterPro"/>
</dbReference>
<evidence type="ECO:0000256" key="3">
    <source>
        <dbReference type="ARBA" id="ARBA00022617"/>
    </source>
</evidence>
<dbReference type="PRINTS" id="PR00385">
    <property type="entry name" value="P450"/>
</dbReference>
<accession>A0A834X4U1</accession>
<dbReference type="GO" id="GO:0020037">
    <property type="term" value="F:heme binding"/>
    <property type="evidence" value="ECO:0007669"/>
    <property type="project" value="InterPro"/>
</dbReference>
<evidence type="ECO:0000256" key="9">
    <source>
        <dbReference type="RuleBase" id="RU000461"/>
    </source>
</evidence>
<dbReference type="GO" id="GO:0005506">
    <property type="term" value="F:iron ion binding"/>
    <property type="evidence" value="ECO:0007669"/>
    <property type="project" value="InterPro"/>
</dbReference>
<dbReference type="PANTHER" id="PTHR47955:SF19">
    <property type="entry name" value="CYTOCHROME P450 71A9-LIKE ISOFORM X1"/>
    <property type="match status" value="1"/>
</dbReference>
<dbReference type="PANTHER" id="PTHR47955">
    <property type="entry name" value="CYTOCHROME P450 FAMILY 71 PROTEIN"/>
    <property type="match status" value="1"/>
</dbReference>
<proteinExistence type="inferred from homology"/>
<dbReference type="InterPro" id="IPR002401">
    <property type="entry name" value="Cyt_P450_E_grp-I"/>
</dbReference>
<keyword evidence="5 9" id="KW-0560">Oxidoreductase</keyword>
<evidence type="ECO:0000256" key="5">
    <source>
        <dbReference type="ARBA" id="ARBA00023002"/>
    </source>
</evidence>
<evidence type="ECO:0000313" key="10">
    <source>
        <dbReference type="EMBL" id="KAF7838233.1"/>
    </source>
</evidence>
<dbReference type="SUPFAM" id="SSF48264">
    <property type="entry name" value="Cytochrome P450"/>
    <property type="match status" value="1"/>
</dbReference>
<keyword evidence="11" id="KW-1185">Reference proteome</keyword>
<evidence type="ECO:0000256" key="6">
    <source>
        <dbReference type="ARBA" id="ARBA00023004"/>
    </source>
</evidence>
<dbReference type="FunFam" id="1.10.630.10:FF:000011">
    <property type="entry name" value="Cytochrome P450 83B1"/>
    <property type="match status" value="1"/>
</dbReference>
<name>A0A834X4U1_9FABA</name>
<dbReference type="InterPro" id="IPR001128">
    <property type="entry name" value="Cyt_P450"/>
</dbReference>
<sequence length="509" mass="57981">MMIYSIFLVFLTLFFIFSLIKHLKKSSSKNSHLLLPPGPTGLPLIGALHLLDDLPHRAFHKLSSQYGPLMFLQLGSIPTLVVSSSDIATEIFKYHDITFSDRPVLYAAKTFSYNCSTMSFAPYGDYWREIRKIVMLELLSSKRVQAFQAVRAQELELFLDSIARESSASRPVNLSELTLLLSNNIVCRIAFGKRRCEDSSEEGDGDYAGKFHDMLRETQELLGGFCLADFFPWLGWVNKFNGLDRRIQKAFRELDEFLDTIIKEHKEFHRHEAEHEDLVDVLIRIQNDPNQAISITNDQIKGVLLDIFVAGTDTSSATLVWTMTELIRNPEVMRKAQEEVRKVGKHKEMLEESDVSNLTYLKLVVKESLRLHPPAPLLLPRETTQACTIKGFHIPAKTRVFVNAKAIATDPNGGWENPLEFKPERFLESSVDHYKGQRFEMLPFGGGRRACPGVNFAMPMIEFALANLLCRFEWKLPSGVKSEQLDMDEAFGLTMHKKYHLCLVANPHV</sequence>